<protein>
    <submittedName>
        <fullName evidence="3">BZ3500_MvSof-1268-A1-R1_C044g00121 protein</fullName>
    </submittedName>
    <submittedName>
        <fullName evidence="1">BZ3500_MvSof-1268-A1-R1_Chr12-3g04075 protein</fullName>
    </submittedName>
    <submittedName>
        <fullName evidence="2">BZ3500_MvSof-1268-A1-R1_Chr7-1g09037 protein</fullName>
    </submittedName>
</protein>
<dbReference type="Proteomes" id="UP000249723">
    <property type="component" value="Unassembled WGS sequence"/>
</dbReference>
<accession>A0A2X0N0U1</accession>
<proteinExistence type="predicted"/>
<evidence type="ECO:0000313" key="4">
    <source>
        <dbReference type="Proteomes" id="UP000249723"/>
    </source>
</evidence>
<reference evidence="4" key="1">
    <citation type="submission" date="2016-10" db="EMBL/GenBank/DDBJ databases">
        <authorList>
            <person name="Jeantristanb JTB J.-T."/>
            <person name="Ricardo R."/>
        </authorList>
    </citation>
    <scope>NUCLEOTIDE SEQUENCE [LARGE SCALE GENOMIC DNA]</scope>
</reference>
<evidence type="ECO:0000313" key="2">
    <source>
        <dbReference type="EMBL" id="SDA02675.1"/>
    </source>
</evidence>
<reference evidence="1" key="2">
    <citation type="submission" date="2016-10" db="EMBL/GenBank/DDBJ databases">
        <authorList>
            <person name="Cai Z."/>
        </authorList>
    </citation>
    <scope>NUCLEOTIDE SEQUENCE [LARGE SCALE GENOMIC DNA]</scope>
</reference>
<keyword evidence="4" id="KW-1185">Reference proteome</keyword>
<gene>
    <name evidence="3" type="ORF">BZ3500_MVSOF-1268-A1-R1_C044G00121</name>
    <name evidence="1" type="ORF">BZ3500_MVSOF-1268-A1-R1_CHR12-3G04075</name>
    <name evidence="2" type="ORF">BZ3500_MVSOF-1268-A1-R1_CHR7-1G09037</name>
</gene>
<organism evidence="1 4">
    <name type="scientific">Microbotryum saponariae</name>
    <dbReference type="NCBI Taxonomy" id="289078"/>
    <lineage>
        <taxon>Eukaryota</taxon>
        <taxon>Fungi</taxon>
        <taxon>Dikarya</taxon>
        <taxon>Basidiomycota</taxon>
        <taxon>Pucciniomycotina</taxon>
        <taxon>Microbotryomycetes</taxon>
        <taxon>Microbotryales</taxon>
        <taxon>Microbotryaceae</taxon>
        <taxon>Microbotryum</taxon>
    </lineage>
</organism>
<name>A0A2X0N0U1_9BASI</name>
<dbReference type="EMBL" id="FMWP01000053">
    <property type="protein sequence ID" value="SCZ94729.1"/>
    <property type="molecule type" value="Genomic_DNA"/>
</dbReference>
<sequence>MRVIARWPTRWHLSFAPNHSVTCSTTVCTSLISTIERSPPFLWPGIEAHITRFSLPGPERHCRPVTITSATPTSFTRVVNVERPLACDHWP</sequence>
<dbReference type="AlphaFoldDB" id="A0A2X0N0U1"/>
<dbReference type="EMBL" id="FMWP01000127">
    <property type="protein sequence ID" value="SDA02675.1"/>
    <property type="molecule type" value="Genomic_DNA"/>
</dbReference>
<evidence type="ECO:0000313" key="1">
    <source>
        <dbReference type="EMBL" id="SCZ94729.1"/>
    </source>
</evidence>
<dbReference type="EMBL" id="FMWP01000149">
    <property type="protein sequence ID" value="SDA04156.1"/>
    <property type="molecule type" value="Genomic_DNA"/>
</dbReference>
<evidence type="ECO:0000313" key="3">
    <source>
        <dbReference type="EMBL" id="SDA04156.1"/>
    </source>
</evidence>